<dbReference type="AlphaFoldDB" id="A0A194XNT5"/>
<dbReference type="EMBL" id="KQ947407">
    <property type="protein sequence ID" value="KUJ21821.1"/>
    <property type="molecule type" value="Genomic_DNA"/>
</dbReference>
<dbReference type="KEGG" id="psco:LY89DRAFT_729321"/>
<organism evidence="1 2">
    <name type="scientific">Mollisia scopiformis</name>
    <name type="common">Conifer needle endophyte fungus</name>
    <name type="synonym">Phialocephala scopiformis</name>
    <dbReference type="NCBI Taxonomy" id="149040"/>
    <lineage>
        <taxon>Eukaryota</taxon>
        <taxon>Fungi</taxon>
        <taxon>Dikarya</taxon>
        <taxon>Ascomycota</taxon>
        <taxon>Pezizomycotina</taxon>
        <taxon>Leotiomycetes</taxon>
        <taxon>Helotiales</taxon>
        <taxon>Mollisiaceae</taxon>
        <taxon>Mollisia</taxon>
    </lineage>
</organism>
<evidence type="ECO:0000313" key="1">
    <source>
        <dbReference type="EMBL" id="KUJ21821.1"/>
    </source>
</evidence>
<dbReference type="GeneID" id="28829096"/>
<keyword evidence="2" id="KW-1185">Reference proteome</keyword>
<gene>
    <name evidence="1" type="ORF">LY89DRAFT_729321</name>
</gene>
<dbReference type="RefSeq" id="XP_018076176.1">
    <property type="nucleotide sequence ID" value="XM_018219370.1"/>
</dbReference>
<reference evidence="1 2" key="1">
    <citation type="submission" date="2015-10" db="EMBL/GenBank/DDBJ databases">
        <title>Full genome of DAOMC 229536 Phialocephala scopiformis, a fungal endophyte of spruce producing the potent anti-insectan compound rugulosin.</title>
        <authorList>
            <consortium name="DOE Joint Genome Institute"/>
            <person name="Walker A.K."/>
            <person name="Frasz S.L."/>
            <person name="Seifert K.A."/>
            <person name="Miller J.D."/>
            <person name="Mondo S.J."/>
            <person name="Labutti K."/>
            <person name="Lipzen A."/>
            <person name="Dockter R."/>
            <person name="Kennedy M."/>
            <person name="Grigoriev I.V."/>
            <person name="Spatafora J.W."/>
        </authorList>
    </citation>
    <scope>NUCLEOTIDE SEQUENCE [LARGE SCALE GENOMIC DNA]</scope>
    <source>
        <strain evidence="1 2">CBS 120377</strain>
    </source>
</reference>
<protein>
    <submittedName>
        <fullName evidence="1">Uncharacterized protein</fullName>
    </submittedName>
</protein>
<dbReference type="InParanoid" id="A0A194XNT5"/>
<evidence type="ECO:0000313" key="2">
    <source>
        <dbReference type="Proteomes" id="UP000070700"/>
    </source>
</evidence>
<dbReference type="Proteomes" id="UP000070700">
    <property type="component" value="Unassembled WGS sequence"/>
</dbReference>
<dbReference type="OrthoDB" id="10480398at2759"/>
<name>A0A194XNT5_MOLSC</name>
<sequence length="155" mass="17878">MATESPNLQAPDYSHTLSGFFHIYSHRKFLGFVADVEDCNRVLLTTHGRVSQREMEELYTSEVIRLYHEWCSDPRKGGGLPEERRVPFLSRAFKLMTSSEAYAYWDFKRAEDIRAKAQGTLIFDSVIRVAVREENARQESLEKTPINGSNKKSET</sequence>
<accession>A0A194XNT5</accession>
<proteinExistence type="predicted"/>